<dbReference type="Gene3D" id="1.10.510.10">
    <property type="entry name" value="Transferase(Phosphotransferase) domain 1"/>
    <property type="match status" value="1"/>
</dbReference>
<keyword evidence="4" id="KW-1185">Reference proteome</keyword>
<evidence type="ECO:0000313" key="4">
    <source>
        <dbReference type="Proteomes" id="UP001524642"/>
    </source>
</evidence>
<dbReference type="InterPro" id="IPR041664">
    <property type="entry name" value="AAA_16"/>
</dbReference>
<dbReference type="SUPFAM" id="SSF55874">
    <property type="entry name" value="ATPase domain of HSP90 chaperone/DNA topoisomerase II/histidine kinase"/>
    <property type="match status" value="1"/>
</dbReference>
<evidence type="ECO:0000259" key="2">
    <source>
        <dbReference type="PROSITE" id="PS50109"/>
    </source>
</evidence>
<reference evidence="3 4" key="1">
    <citation type="submission" date="2022-06" db="EMBL/GenBank/DDBJ databases">
        <title>Roseomonas CN29.</title>
        <authorList>
            <person name="Cheng Y."/>
            <person name="He X."/>
        </authorList>
    </citation>
    <scope>NUCLEOTIDE SEQUENCE [LARGE SCALE GENOMIC DNA]</scope>
    <source>
        <strain evidence="3 4">CN29</strain>
    </source>
</reference>
<evidence type="ECO:0000259" key="1">
    <source>
        <dbReference type="PROSITE" id="PS50011"/>
    </source>
</evidence>
<dbReference type="InterPro" id="IPR029016">
    <property type="entry name" value="GAF-like_dom_sf"/>
</dbReference>
<organism evidence="3 4">
    <name type="scientific">Roseomonas populi</name>
    <dbReference type="NCBI Taxonomy" id="3121582"/>
    <lineage>
        <taxon>Bacteria</taxon>
        <taxon>Pseudomonadati</taxon>
        <taxon>Pseudomonadota</taxon>
        <taxon>Alphaproteobacteria</taxon>
        <taxon>Acetobacterales</taxon>
        <taxon>Roseomonadaceae</taxon>
        <taxon>Roseomonas</taxon>
    </lineage>
</organism>
<dbReference type="Gene3D" id="3.30.565.10">
    <property type="entry name" value="Histidine kinase-like ATPase, C-terminal domain"/>
    <property type="match status" value="1"/>
</dbReference>
<name>A0ABT1XAD8_9PROT</name>
<dbReference type="SMART" id="SM00220">
    <property type="entry name" value="S_TKc"/>
    <property type="match status" value="1"/>
</dbReference>
<dbReference type="Gene3D" id="3.40.50.300">
    <property type="entry name" value="P-loop containing nucleotide triphosphate hydrolases"/>
    <property type="match status" value="1"/>
</dbReference>
<dbReference type="InterPro" id="IPR000719">
    <property type="entry name" value="Prot_kinase_dom"/>
</dbReference>
<dbReference type="SMART" id="SM00065">
    <property type="entry name" value="GAF"/>
    <property type="match status" value="1"/>
</dbReference>
<dbReference type="SUPFAM" id="SSF56112">
    <property type="entry name" value="Protein kinase-like (PK-like)"/>
    <property type="match status" value="1"/>
</dbReference>
<dbReference type="EMBL" id="JANJOU010000028">
    <property type="protein sequence ID" value="MCR0985058.1"/>
    <property type="molecule type" value="Genomic_DNA"/>
</dbReference>
<dbReference type="Pfam" id="PF01590">
    <property type="entry name" value="GAF"/>
    <property type="match status" value="1"/>
</dbReference>
<dbReference type="InterPro" id="IPR003594">
    <property type="entry name" value="HATPase_dom"/>
</dbReference>
<dbReference type="PROSITE" id="PS50011">
    <property type="entry name" value="PROTEIN_KINASE_DOM"/>
    <property type="match status" value="1"/>
</dbReference>
<sequence>MTIDRESLQPLRWDGRTVLSRARAGDASRLVLSAASEETAASAEVRIRREHALAGRLSRDWAALPLGPVALGAGEALMLEDPGGDPASPAVTGPLPIARFLRVAANAAAALRQMHGSGLIHRDIQPSHLLVDAGDRVHLTGFGVACDLPRVRQQASPPALIDGTLAYMAPEQTGRVNRSIDARSDLYALGVTFYELLTGRLPFTARDPLEWLHAHLARPPAPLPAAIAAGAPGVAAIVMKLLEKAPEDRYQTAGGLEADLRRCIGVGPPYQPFPLGEGDVPERIVLPERLYGREHEQEVLAAALRGLTERGERRMLLVSGPAGIGKSALVEELRAALLPVRGVLAAAKCDQYRRDIPYAALSAMVRDMAGRILGATEAQRAGWRERIRRMAGRNGRVLTNLGPDLARLIGEQPALPALPPADEARRFQGTVRGFLALLARPQNPLVLFLDDLQWLDQESFALLKALAEGLPDHMMLAGTYRDDEVAPGHPLHATIAAARRVGIVVDELALGPLPAGEMARLVADTLHHDPEAVRPLSDAIAARTGGNPFFAGQFMTGLTEEGLLRFDHAALRWRWDLDGILRKPATENVVALMAERLVRLPEADRALLVTMACLGGSVSADRLGLAHGAGRKAVQDGLRAPIAAGLVVHAAGTYGFLHDRIQEAAYALLPGEDRAARHLRIARHLAAALGPEEVDSTVPPVVDQYNRAAGLVTDWAERESVAALNLRAGRHARGSTAYEVASGYFEAGLDALGRDAGVGERGPGRLGFRLALGAAECLFLRGEQAAAERQLLDLLPEAEGVAERAGVAALLITLHTAQDRNDRAVEACLVFLRDAGVDWNAHPGPEAARQEYAALRAELGDRPVESLSTLPRAASAETQAFMDVLAATLPPSFFTDQDLVCLILCRMARLSLANGNSDASPLGYAYLGMVLGPYFGDYPAGFHFGRLGQEMVEAEPLARYEPRVRMCFACHVAPWTWPFARTLPLLRRAHEIAVEVGDLTYSGFSACTLVTSLIAAGTPLGEAQAEAEAKLAFVRRIRFGLIADIITSQIGLLRALRGLPSDIADPVFEARLEAEPDLAIAACWHWIRRLQAAVYEGDMPLALAMAERAAPLLWTTGGHVELAEYHFHAALARAAVEEASAPAEPSPGLLRHGEQMRVWAESGPANWAARALLVDAAIAAVRGDSLAAIRHVESAIRAAREGGLVQVAALAQEWAFRFYHRRDLPTAALAHLREARGAYLAWGATAKVQRIDSLHRELAGGEEPRAARHLPDGAALDVDSLVRSSQAMSGEAGLPALMRTLMVTVLEHAGATRGLLVLPRSGELRSAAEARAGSQGIEVTFPDAPLTGAAAPLSILGRTMQEGEPVLIGDAARRHDRPADPYLEAGPTRSLLCLPLLRQAKLMGLLYLENALTPHAFTEARLAVLRLLASQAAISLGNAALEEKEALLKEMHHRVKNNLQLISSLLNLQAARIQDPQVAGLFAESRDRVRSMALVHENLYHAGDYTRVSMRRHLGSLCAGLGSAYRSPDRNIAVVTDLADLHLDLDKAVSCGLIVNELVTNAFKHAFAGRSAGEIRVTLGEEAGMARLSVVDDGNGFAGGRIPDPETADSLGLQLLGDLAHQLRGRIAMETGTGASLAVTFPVSAGGGEAAGPA</sequence>
<dbReference type="InterPro" id="IPR027417">
    <property type="entry name" value="P-loop_NTPase"/>
</dbReference>
<evidence type="ECO:0000313" key="3">
    <source>
        <dbReference type="EMBL" id="MCR0985058.1"/>
    </source>
</evidence>
<dbReference type="PROSITE" id="PS50109">
    <property type="entry name" value="HIS_KIN"/>
    <property type="match status" value="1"/>
</dbReference>
<comment type="caution">
    <text evidence="3">The sequence shown here is derived from an EMBL/GenBank/DDBJ whole genome shotgun (WGS) entry which is preliminary data.</text>
</comment>
<dbReference type="SUPFAM" id="SSF55781">
    <property type="entry name" value="GAF domain-like"/>
    <property type="match status" value="1"/>
</dbReference>
<protein>
    <submittedName>
        <fullName evidence="3">AAA family ATPase</fullName>
    </submittedName>
</protein>
<dbReference type="RefSeq" id="WP_257718710.1">
    <property type="nucleotide sequence ID" value="NZ_JANJOU010000028.1"/>
</dbReference>
<dbReference type="Pfam" id="PF13581">
    <property type="entry name" value="HATPase_c_2"/>
    <property type="match status" value="1"/>
</dbReference>
<dbReference type="InterPro" id="IPR036890">
    <property type="entry name" value="HATPase_C_sf"/>
</dbReference>
<accession>A0ABT1XAD8</accession>
<dbReference type="Pfam" id="PF13191">
    <property type="entry name" value="AAA_16"/>
    <property type="match status" value="1"/>
</dbReference>
<feature type="domain" description="Protein kinase" evidence="1">
    <location>
        <begin position="1"/>
        <end position="274"/>
    </location>
</feature>
<dbReference type="Pfam" id="PF07568">
    <property type="entry name" value="HisKA_2"/>
    <property type="match status" value="1"/>
</dbReference>
<dbReference type="PANTHER" id="PTHR43642">
    <property type="entry name" value="HYBRID SIGNAL TRANSDUCTION HISTIDINE KINASE G"/>
    <property type="match status" value="1"/>
</dbReference>
<dbReference type="InterPro" id="IPR003018">
    <property type="entry name" value="GAF"/>
</dbReference>
<gene>
    <name evidence="3" type="ORF">NRP21_23675</name>
</gene>
<proteinExistence type="predicted"/>
<dbReference type="Pfam" id="PF00069">
    <property type="entry name" value="Pkinase"/>
    <property type="match status" value="1"/>
</dbReference>
<dbReference type="InterPro" id="IPR011495">
    <property type="entry name" value="Sig_transdc_His_kin_sub2_dim/P"/>
</dbReference>
<dbReference type="PANTHER" id="PTHR43642:SF1">
    <property type="entry name" value="HYBRID SIGNAL TRANSDUCTION HISTIDINE KINASE G"/>
    <property type="match status" value="1"/>
</dbReference>
<dbReference type="SMART" id="SM00387">
    <property type="entry name" value="HATPase_c"/>
    <property type="match status" value="1"/>
</dbReference>
<dbReference type="InterPro" id="IPR005467">
    <property type="entry name" value="His_kinase_dom"/>
</dbReference>
<dbReference type="Gene3D" id="3.30.450.40">
    <property type="match status" value="1"/>
</dbReference>
<dbReference type="Proteomes" id="UP001524642">
    <property type="component" value="Unassembled WGS sequence"/>
</dbReference>
<dbReference type="InterPro" id="IPR053159">
    <property type="entry name" value="Hybrid_Histidine_Kinase"/>
</dbReference>
<dbReference type="InterPro" id="IPR011009">
    <property type="entry name" value="Kinase-like_dom_sf"/>
</dbReference>
<dbReference type="SUPFAM" id="SSF52540">
    <property type="entry name" value="P-loop containing nucleoside triphosphate hydrolases"/>
    <property type="match status" value="1"/>
</dbReference>
<feature type="domain" description="Histidine kinase" evidence="2">
    <location>
        <begin position="1554"/>
        <end position="1645"/>
    </location>
</feature>